<evidence type="ECO:0000256" key="9">
    <source>
        <dbReference type="ARBA" id="ARBA00023136"/>
    </source>
</evidence>
<evidence type="ECO:0000256" key="11">
    <source>
        <dbReference type="ARBA" id="ARBA00023157"/>
    </source>
</evidence>
<gene>
    <name evidence="25" type="primary">FLT1</name>
    <name evidence="25" type="ORF">GWK47_018670</name>
</gene>
<evidence type="ECO:0000259" key="24">
    <source>
        <dbReference type="PROSITE" id="PS50835"/>
    </source>
</evidence>
<keyword evidence="3" id="KW-0808">Transferase</keyword>
<dbReference type="InterPro" id="IPR000719">
    <property type="entry name" value="Prot_kinase_dom"/>
</dbReference>
<evidence type="ECO:0000256" key="8">
    <source>
        <dbReference type="ARBA" id="ARBA00022989"/>
    </source>
</evidence>
<evidence type="ECO:0000256" key="22">
    <source>
        <dbReference type="SAM" id="SignalP"/>
    </source>
</evidence>
<dbReference type="InterPro" id="IPR036179">
    <property type="entry name" value="Ig-like_dom_sf"/>
</dbReference>
<evidence type="ECO:0000313" key="25">
    <source>
        <dbReference type="EMBL" id="KAG0712359.1"/>
    </source>
</evidence>
<evidence type="ECO:0000256" key="16">
    <source>
        <dbReference type="PIRSR" id="PIRSR000615-1"/>
    </source>
</evidence>
<feature type="binding site" evidence="17">
    <location>
        <begin position="789"/>
        <end position="796"/>
    </location>
    <ligand>
        <name>ATP</name>
        <dbReference type="ChEBI" id="CHEBI:30616"/>
    </ligand>
</feature>
<organism evidence="25 26">
    <name type="scientific">Chionoecetes opilio</name>
    <name type="common">Atlantic snow crab</name>
    <name type="synonym">Cancer opilio</name>
    <dbReference type="NCBI Taxonomy" id="41210"/>
    <lineage>
        <taxon>Eukaryota</taxon>
        <taxon>Metazoa</taxon>
        <taxon>Ecdysozoa</taxon>
        <taxon>Arthropoda</taxon>
        <taxon>Crustacea</taxon>
        <taxon>Multicrustacea</taxon>
        <taxon>Malacostraca</taxon>
        <taxon>Eumalacostraca</taxon>
        <taxon>Eucarida</taxon>
        <taxon>Decapoda</taxon>
        <taxon>Pleocyemata</taxon>
        <taxon>Brachyura</taxon>
        <taxon>Eubrachyura</taxon>
        <taxon>Majoidea</taxon>
        <taxon>Majidae</taxon>
        <taxon>Chionoecetes</taxon>
    </lineage>
</organism>
<keyword evidence="18" id="KW-0479">Metal-binding</keyword>
<comment type="catalytic activity">
    <reaction evidence="15">
        <text>L-tyrosyl-[protein] + ATP = O-phospho-L-tyrosyl-[protein] + ADP + H(+)</text>
        <dbReference type="Rhea" id="RHEA:10596"/>
        <dbReference type="Rhea" id="RHEA-COMP:10136"/>
        <dbReference type="Rhea" id="RHEA-COMP:20101"/>
        <dbReference type="ChEBI" id="CHEBI:15378"/>
        <dbReference type="ChEBI" id="CHEBI:30616"/>
        <dbReference type="ChEBI" id="CHEBI:46858"/>
        <dbReference type="ChEBI" id="CHEBI:61978"/>
        <dbReference type="ChEBI" id="CHEBI:456216"/>
        <dbReference type="EC" id="2.7.10.1"/>
    </reaction>
</comment>
<dbReference type="InterPro" id="IPR050122">
    <property type="entry name" value="RTK"/>
</dbReference>
<dbReference type="InterPro" id="IPR013098">
    <property type="entry name" value="Ig_I-set"/>
</dbReference>
<dbReference type="OrthoDB" id="3256376at2759"/>
<dbReference type="InterPro" id="IPR017441">
    <property type="entry name" value="Protein_kinase_ATP_BS"/>
</dbReference>
<dbReference type="PROSITE" id="PS00109">
    <property type="entry name" value="PROTEIN_KINASE_TYR"/>
    <property type="match status" value="1"/>
</dbReference>
<dbReference type="PANTHER" id="PTHR24416">
    <property type="entry name" value="TYROSINE-PROTEIN KINASE RECEPTOR"/>
    <property type="match status" value="1"/>
</dbReference>
<feature type="binding site" evidence="18">
    <location>
        <position position="1095"/>
    </location>
    <ligand>
        <name>Mg(2+)</name>
        <dbReference type="ChEBI" id="CHEBI:18420"/>
    </ligand>
</feature>
<dbReference type="GO" id="GO:0030182">
    <property type="term" value="P:neuron differentiation"/>
    <property type="evidence" value="ECO:0007669"/>
    <property type="project" value="UniProtKB-ARBA"/>
</dbReference>
<keyword evidence="8 21" id="KW-1133">Transmembrane helix</keyword>
<keyword evidence="5 17" id="KW-0547">Nucleotide-binding</keyword>
<dbReference type="Pfam" id="PF07714">
    <property type="entry name" value="PK_Tyr_Ser-Thr"/>
    <property type="match status" value="2"/>
</dbReference>
<feature type="binding site" evidence="17">
    <location>
        <position position="1094"/>
    </location>
    <ligand>
        <name>ATP</name>
        <dbReference type="ChEBI" id="CHEBI:30616"/>
    </ligand>
</feature>
<dbReference type="PIRSF" id="PIRSF000615">
    <property type="entry name" value="TyrPK_CSF1-R"/>
    <property type="match status" value="1"/>
</dbReference>
<feature type="binding site" evidence="18">
    <location>
        <position position="1108"/>
    </location>
    <ligand>
        <name>Mg(2+)</name>
        <dbReference type="ChEBI" id="CHEBI:18420"/>
    </ligand>
</feature>
<dbReference type="SMART" id="SM00409">
    <property type="entry name" value="IG"/>
    <property type="match status" value="5"/>
</dbReference>
<feature type="transmembrane region" description="Helical" evidence="21">
    <location>
        <begin position="703"/>
        <end position="725"/>
    </location>
</feature>
<evidence type="ECO:0000256" key="1">
    <source>
        <dbReference type="ARBA" id="ARBA00004167"/>
    </source>
</evidence>
<evidence type="ECO:0000256" key="13">
    <source>
        <dbReference type="ARBA" id="ARBA00023180"/>
    </source>
</evidence>
<feature type="domain" description="Ig-like" evidence="24">
    <location>
        <begin position="588"/>
        <end position="695"/>
    </location>
</feature>
<feature type="domain" description="Ig-like" evidence="24">
    <location>
        <begin position="135"/>
        <end position="205"/>
    </location>
</feature>
<dbReference type="Gene3D" id="2.60.40.10">
    <property type="entry name" value="Immunoglobulins"/>
    <property type="match status" value="4"/>
</dbReference>
<feature type="domain" description="Protein kinase" evidence="23">
    <location>
        <begin position="782"/>
        <end position="1196"/>
    </location>
</feature>
<keyword evidence="26" id="KW-1185">Reference proteome</keyword>
<evidence type="ECO:0000256" key="19">
    <source>
        <dbReference type="PROSITE-ProRule" id="PRU10141"/>
    </source>
</evidence>
<keyword evidence="11" id="KW-1015">Disulfide bond</keyword>
<dbReference type="GO" id="GO:0046872">
    <property type="term" value="F:metal ion binding"/>
    <property type="evidence" value="ECO:0007669"/>
    <property type="project" value="UniProtKB-KW"/>
</dbReference>
<dbReference type="GO" id="GO:0004714">
    <property type="term" value="F:transmembrane receptor protein tyrosine kinase activity"/>
    <property type="evidence" value="ECO:0007669"/>
    <property type="project" value="UniProtKB-EC"/>
</dbReference>
<keyword evidence="22" id="KW-0732">Signal</keyword>
<evidence type="ECO:0000256" key="15">
    <source>
        <dbReference type="ARBA" id="ARBA00051243"/>
    </source>
</evidence>
<evidence type="ECO:0000256" key="18">
    <source>
        <dbReference type="PIRSR" id="PIRSR000615-3"/>
    </source>
</evidence>
<evidence type="ECO:0000256" key="7">
    <source>
        <dbReference type="ARBA" id="ARBA00022840"/>
    </source>
</evidence>
<evidence type="ECO:0000256" key="3">
    <source>
        <dbReference type="ARBA" id="ARBA00022679"/>
    </source>
</evidence>
<keyword evidence="9 21" id="KW-0472">Membrane</keyword>
<dbReference type="FunFam" id="1.10.510.10:FF:001512">
    <property type="entry name" value="Receptor tyrosine-protein kinase erbB-2"/>
    <property type="match status" value="1"/>
</dbReference>
<feature type="chain" id="PRO_5035261242" evidence="22">
    <location>
        <begin position="20"/>
        <end position="1196"/>
    </location>
</feature>
<dbReference type="PROSITE" id="PS50835">
    <property type="entry name" value="IG_LIKE"/>
    <property type="match status" value="4"/>
</dbReference>
<keyword evidence="6" id="KW-0418">Kinase</keyword>
<proteinExistence type="predicted"/>
<evidence type="ECO:0000256" key="5">
    <source>
        <dbReference type="ARBA" id="ARBA00022741"/>
    </source>
</evidence>
<dbReference type="GO" id="GO:0005886">
    <property type="term" value="C:plasma membrane"/>
    <property type="evidence" value="ECO:0007669"/>
    <property type="project" value="TreeGrafter"/>
</dbReference>
<evidence type="ECO:0000256" key="21">
    <source>
        <dbReference type="SAM" id="Phobius"/>
    </source>
</evidence>
<evidence type="ECO:0000256" key="4">
    <source>
        <dbReference type="ARBA" id="ARBA00022692"/>
    </source>
</evidence>
<feature type="binding site" evidence="17 19">
    <location>
        <position position="815"/>
    </location>
    <ligand>
        <name>ATP</name>
        <dbReference type="ChEBI" id="CHEBI:30616"/>
    </ligand>
</feature>
<dbReference type="GO" id="GO:0043235">
    <property type="term" value="C:receptor complex"/>
    <property type="evidence" value="ECO:0007669"/>
    <property type="project" value="TreeGrafter"/>
</dbReference>
<dbReference type="InterPro" id="IPR013783">
    <property type="entry name" value="Ig-like_fold"/>
</dbReference>
<dbReference type="GO" id="GO:0050793">
    <property type="term" value="P:regulation of developmental process"/>
    <property type="evidence" value="ECO:0007669"/>
    <property type="project" value="UniProtKB-ARBA"/>
</dbReference>
<dbReference type="Pfam" id="PF07679">
    <property type="entry name" value="I-set"/>
    <property type="match status" value="2"/>
</dbReference>
<feature type="domain" description="Ig-like" evidence="24">
    <location>
        <begin position="210"/>
        <end position="304"/>
    </location>
</feature>
<feature type="domain" description="Ig-like" evidence="24">
    <location>
        <begin position="22"/>
        <end position="110"/>
    </location>
</feature>
<keyword evidence="4 21" id="KW-0812">Transmembrane</keyword>
<dbReference type="FunFam" id="2.60.40.10:FF:000032">
    <property type="entry name" value="palladin isoform X1"/>
    <property type="match status" value="1"/>
</dbReference>
<comment type="caution">
    <text evidence="25">The sequence shown here is derived from an EMBL/GenBank/DDBJ whole genome shotgun (WGS) entry which is preliminary data.</text>
</comment>
<accession>A0A8J4XT33</accession>
<dbReference type="GO" id="GO:0007169">
    <property type="term" value="P:cell surface receptor protein tyrosine kinase signaling pathway"/>
    <property type="evidence" value="ECO:0007669"/>
    <property type="project" value="TreeGrafter"/>
</dbReference>
<keyword evidence="7 17" id="KW-0067">ATP-binding</keyword>
<dbReference type="PRINTS" id="PR01832">
    <property type="entry name" value="VEGFRECEPTOR"/>
</dbReference>
<comment type="subcellular location">
    <subcellularLocation>
        <location evidence="2">Endomembrane system</location>
    </subcellularLocation>
    <subcellularLocation>
        <location evidence="1">Membrane</location>
        <topology evidence="1">Single-pass membrane protein</topology>
    </subcellularLocation>
</comment>
<keyword evidence="12 25" id="KW-0675">Receptor</keyword>
<dbReference type="EMBL" id="JACEEZ010022522">
    <property type="protein sequence ID" value="KAG0712359.1"/>
    <property type="molecule type" value="Genomic_DNA"/>
</dbReference>
<keyword evidence="14" id="KW-0393">Immunoglobulin domain</keyword>
<dbReference type="SMART" id="SM00408">
    <property type="entry name" value="IGc2"/>
    <property type="match status" value="3"/>
</dbReference>
<keyword evidence="10" id="KW-0829">Tyrosine-protein kinase</keyword>
<dbReference type="GO" id="GO:0051130">
    <property type="term" value="P:positive regulation of cellular component organization"/>
    <property type="evidence" value="ECO:0007669"/>
    <property type="project" value="UniProtKB-ARBA"/>
</dbReference>
<dbReference type="InterPro" id="IPR011009">
    <property type="entry name" value="Kinase-like_dom_sf"/>
</dbReference>
<evidence type="ECO:0000256" key="20">
    <source>
        <dbReference type="SAM" id="MobiDB-lite"/>
    </source>
</evidence>
<dbReference type="InterPro" id="IPR003599">
    <property type="entry name" value="Ig_sub"/>
</dbReference>
<keyword evidence="13" id="KW-0325">Glycoprotein</keyword>
<feature type="compositionally biased region" description="Polar residues" evidence="20">
    <location>
        <begin position="942"/>
        <end position="958"/>
    </location>
</feature>
<evidence type="ECO:0000256" key="6">
    <source>
        <dbReference type="ARBA" id="ARBA00022777"/>
    </source>
</evidence>
<dbReference type="InterPro" id="IPR008266">
    <property type="entry name" value="Tyr_kinase_AS"/>
</dbReference>
<dbReference type="GO" id="GO:0012505">
    <property type="term" value="C:endomembrane system"/>
    <property type="evidence" value="ECO:0007669"/>
    <property type="project" value="UniProtKB-SubCell"/>
</dbReference>
<dbReference type="GO" id="GO:0005524">
    <property type="term" value="F:ATP binding"/>
    <property type="evidence" value="ECO:0007669"/>
    <property type="project" value="UniProtKB-UniRule"/>
</dbReference>
<evidence type="ECO:0000259" key="23">
    <source>
        <dbReference type="PROSITE" id="PS50011"/>
    </source>
</evidence>
<evidence type="ECO:0000313" key="26">
    <source>
        <dbReference type="Proteomes" id="UP000770661"/>
    </source>
</evidence>
<sequence length="1196" mass="132982">MGLIFLLLLLLCKALLVMTTGPPLIDVGSEVVFQVGTGVLLLNCEGSRPLQWTKKDTFPEFEDFVSYSTQNDTYVTTVRIESPFSFDSGYYYCNYTDTADSKKADGESVAAVYVFVTGESTFVHQHLTPVHVNVGETLKIECITAVPNISVSLSKNEVDITNDARVKIDNKEGVTMQNVTPNDAGRYACIAENGDTVTTAVKVIGEDKKPRPSIDKGKNQYFVEGESFYLICSVVDLVNAPITWIWPNKKADHKPENESERRNSTVYQKSILHVKNASMGDTGNYTCIVTLPDNAPSRVTAFIQVKENQASFVSINGSEKIQPFKGELNVTWKVDVRFYPANPTIKYTNWRDEELHETDRISFDHDEHEGYLRLKFASIRSSDFGNYTITIMTADSAARDSSTVLIEVQSAPNMTLKEVPSFMVEGESQNATCLAQGFPKPSINMLLQTCSSRCLDCEVFSSIQAEKNETRHPAPGNFVERSITFSANTSGFLFCSGENVNGFSNTSQAIRISDIGGIFVLRHTGQDDRITREEDHMHPTIIENDEFSLMCAGSKFEYDKVTLHGGECKIFIPGACHPGKHSVPFPGPLLNICELDERGVQFDEDSNMNNQTVVVGDESFTLNCTVTGSPRPTITWKKDNKNLITDSEFFDHKAMQFLSESQVLKFDYVLKKHEGEYTCVAENRINKSVSSLTLTVPGTSTGVMVGLITAFVGIAILGIVIVFLINRVRQERKTLNEFIALEKELLQQMGNIELLNPNRRTDEQAELLPCNIPKWEVPRSNITIGKQLGAGTFGRVVKASVTGLEGPACTTVAIKMCKNAFDVSQARALALELKIMMNLGKHLNIVNLMGASTAEIRKGELWIMVEYCRFGNLINFMQRHRRKFTNLICPETGKIQHHLVANPPMSPCFSESYPPAPAIDQEGYLCPSTSKLVLSDPPPGRSTGTDPSSNVLAPGNSRNRAVANNPLYTMGVGVIMEEPEDIGNFRDIKNLQFKGNRILSIGSNTLADDSSSRPLNTQNDIMTADTQQTSCHSPLSPTESYFEKSFDYMDEIGSVPGVNAAFSTVDLVSWAWQVAHGMEYLCRRKILHGDLAARNILLADNNRVKISDFGLSRNIKNDQYIKDGNDLLLPVMWMSVEAIRDRIFSIQSDVWAFGITLWEIFSLGNTPYPGMNYKDFLAMLENGHRMACPEYANEEM</sequence>
<dbReference type="Gene3D" id="1.10.510.10">
    <property type="entry name" value="Transferase(Phosphotransferase) domain 1"/>
    <property type="match status" value="1"/>
</dbReference>
<name>A0A8J4XT33_CHIOP</name>
<dbReference type="Proteomes" id="UP000770661">
    <property type="component" value="Unassembled WGS sequence"/>
</dbReference>
<evidence type="ECO:0000256" key="10">
    <source>
        <dbReference type="ARBA" id="ARBA00023137"/>
    </source>
</evidence>
<dbReference type="PROSITE" id="PS00107">
    <property type="entry name" value="PROTEIN_KINASE_ATP"/>
    <property type="match status" value="1"/>
</dbReference>
<feature type="region of interest" description="Disordered" evidence="20">
    <location>
        <begin position="930"/>
        <end position="958"/>
    </location>
</feature>
<reference evidence="25" key="1">
    <citation type="submission" date="2020-07" db="EMBL/GenBank/DDBJ databases">
        <title>The High-quality genome of the commercially important snow crab, Chionoecetes opilio.</title>
        <authorList>
            <person name="Jeong J.-H."/>
            <person name="Ryu S."/>
        </authorList>
    </citation>
    <scope>NUCLEOTIDE SEQUENCE</scope>
    <source>
        <strain evidence="25">MADBK_172401_WGS</strain>
        <tissue evidence="25">Digestive gland</tissue>
    </source>
</reference>
<dbReference type="InterPro" id="IPR007110">
    <property type="entry name" value="Ig-like_dom"/>
</dbReference>
<keyword evidence="18" id="KW-0460">Magnesium</keyword>
<dbReference type="CDD" id="cd00096">
    <property type="entry name" value="Ig"/>
    <property type="match status" value="3"/>
</dbReference>
<dbReference type="SUPFAM" id="SSF56112">
    <property type="entry name" value="Protein kinase-like (PK-like)"/>
    <property type="match status" value="1"/>
</dbReference>
<dbReference type="Pfam" id="PF13927">
    <property type="entry name" value="Ig_3"/>
    <property type="match status" value="1"/>
</dbReference>
<evidence type="ECO:0000256" key="12">
    <source>
        <dbReference type="ARBA" id="ARBA00023170"/>
    </source>
</evidence>
<dbReference type="InterPro" id="IPR003598">
    <property type="entry name" value="Ig_sub2"/>
</dbReference>
<dbReference type="InterPro" id="IPR001245">
    <property type="entry name" value="Ser-Thr/Tyr_kinase_cat_dom"/>
</dbReference>
<evidence type="ECO:0000256" key="14">
    <source>
        <dbReference type="ARBA" id="ARBA00023319"/>
    </source>
</evidence>
<dbReference type="SUPFAM" id="SSF48726">
    <property type="entry name" value="Immunoglobulin"/>
    <property type="match status" value="4"/>
</dbReference>
<feature type="active site" description="Proton acceptor" evidence="16">
    <location>
        <position position="1090"/>
    </location>
</feature>
<evidence type="ECO:0000256" key="17">
    <source>
        <dbReference type="PIRSR" id="PIRSR000615-2"/>
    </source>
</evidence>
<dbReference type="Gene3D" id="3.30.200.20">
    <property type="entry name" value="Phosphorylase Kinase, domain 1"/>
    <property type="match status" value="1"/>
</dbReference>
<dbReference type="PANTHER" id="PTHR24416:SF600">
    <property type="entry name" value="PDGF- AND VEGF-RECEPTOR RELATED, ISOFORM J"/>
    <property type="match status" value="1"/>
</dbReference>
<evidence type="ECO:0000256" key="2">
    <source>
        <dbReference type="ARBA" id="ARBA00004308"/>
    </source>
</evidence>
<protein>
    <submittedName>
        <fullName evidence="25">Vascular endothelial growth factor receptor 1</fullName>
    </submittedName>
</protein>
<dbReference type="PROSITE" id="PS50011">
    <property type="entry name" value="PROTEIN_KINASE_DOM"/>
    <property type="match status" value="1"/>
</dbReference>
<dbReference type="GO" id="GO:0048468">
    <property type="term" value="P:cell development"/>
    <property type="evidence" value="ECO:0007669"/>
    <property type="project" value="UniProtKB-ARBA"/>
</dbReference>
<dbReference type="AlphaFoldDB" id="A0A8J4XT33"/>
<feature type="signal peptide" evidence="22">
    <location>
        <begin position="1"/>
        <end position="19"/>
    </location>
</feature>